<feature type="domain" description="DUF7083" evidence="1">
    <location>
        <begin position="52"/>
        <end position="138"/>
    </location>
</feature>
<dbReference type="Proteomes" id="UP000054324">
    <property type="component" value="Unassembled WGS sequence"/>
</dbReference>
<name>A0A074ZRP2_OPIVI</name>
<accession>A0A074ZRP2</accession>
<dbReference type="KEGG" id="ovi:T265_03452"/>
<keyword evidence="3" id="KW-1185">Reference proteome</keyword>
<dbReference type="GeneID" id="20317639"/>
<dbReference type="EMBL" id="KL596667">
    <property type="protein sequence ID" value="KER30088.1"/>
    <property type="molecule type" value="Genomic_DNA"/>
</dbReference>
<dbReference type="AlphaFoldDB" id="A0A074ZRP2"/>
<evidence type="ECO:0000313" key="2">
    <source>
        <dbReference type="EMBL" id="KER30088.1"/>
    </source>
</evidence>
<proteinExistence type="predicted"/>
<dbReference type="RefSeq" id="XP_009166200.1">
    <property type="nucleotide sequence ID" value="XM_009167936.1"/>
</dbReference>
<gene>
    <name evidence="2" type="ORF">T265_03452</name>
</gene>
<evidence type="ECO:0000259" key="1">
    <source>
        <dbReference type="Pfam" id="PF23309"/>
    </source>
</evidence>
<dbReference type="Pfam" id="PF23309">
    <property type="entry name" value="DUF7083"/>
    <property type="match status" value="1"/>
</dbReference>
<dbReference type="OrthoDB" id="6242354at2759"/>
<evidence type="ECO:0000313" key="3">
    <source>
        <dbReference type="Proteomes" id="UP000054324"/>
    </source>
</evidence>
<dbReference type="InterPro" id="IPR055510">
    <property type="entry name" value="DUF7083"/>
</dbReference>
<organism evidence="2 3">
    <name type="scientific">Opisthorchis viverrini</name>
    <name type="common">Southeast Asian liver fluke</name>
    <dbReference type="NCBI Taxonomy" id="6198"/>
    <lineage>
        <taxon>Eukaryota</taxon>
        <taxon>Metazoa</taxon>
        <taxon>Spiralia</taxon>
        <taxon>Lophotrochozoa</taxon>
        <taxon>Platyhelminthes</taxon>
        <taxon>Trematoda</taxon>
        <taxon>Digenea</taxon>
        <taxon>Opisthorchiida</taxon>
        <taxon>Opisthorchiata</taxon>
        <taxon>Opisthorchiidae</taxon>
        <taxon>Opisthorchis</taxon>
    </lineage>
</organism>
<dbReference type="CTD" id="20317639"/>
<protein>
    <recommendedName>
        <fullName evidence="1">DUF7083 domain-containing protein</fullName>
    </recommendedName>
</protein>
<sequence>MSISAEDLKSILQQQQAQFEQSQLRLIQPLTQVINLQTSVSSQSGSSLSFADSIAATITEFHYEPASGLTFDWWYSRWEDTFLNEFTGKDDAWKSRLLVRKLGTLEHDRFTNFILPQNPKDLTFAQTVDQLREIFGDQHSLFNVRYNCLKLAKREADDYVTFAGIVNRELYSTVFNVHTLKQAGQHIAPACSLDSLSVDVCYLPVCNEDSRPSTSVRARCRLYTSTDPEATAVGPAEIARKTRTLRLTTEKLSDPDANSGKLIADRDRNHGLSAAGSLLVGSFRQRCAIRRAERQRGPKPTAAPPTRVLRDSRKNPLLDQGVLIVQIIPSENRLDLLLSSVGPHRTSSRIRPESTAVSDLRQRLPRCSCEPCLLCADDLKSWSSNSTAFKMDVDAAK</sequence>
<reference evidence="2 3" key="1">
    <citation type="submission" date="2013-11" db="EMBL/GenBank/DDBJ databases">
        <title>Opisthorchis viverrini - life in the bile duct.</title>
        <authorList>
            <person name="Young N.D."/>
            <person name="Nagarajan N."/>
            <person name="Lin S.J."/>
            <person name="Korhonen P.K."/>
            <person name="Jex A.R."/>
            <person name="Hall R.S."/>
            <person name="Safavi-Hemami H."/>
            <person name="Kaewkong W."/>
            <person name="Bertrand D."/>
            <person name="Gao S."/>
            <person name="Seet Q."/>
            <person name="Wongkham S."/>
            <person name="Teh B.T."/>
            <person name="Wongkham C."/>
            <person name="Intapan P.M."/>
            <person name="Maleewong W."/>
            <person name="Yang X."/>
            <person name="Hu M."/>
            <person name="Wang Z."/>
            <person name="Hofmann A."/>
            <person name="Sternberg P.W."/>
            <person name="Tan P."/>
            <person name="Wang J."/>
            <person name="Gasser R.B."/>
        </authorList>
    </citation>
    <scope>NUCLEOTIDE SEQUENCE [LARGE SCALE GENOMIC DNA]</scope>
</reference>